<gene>
    <name evidence="2" type="ORF">S03H2_63848</name>
</gene>
<sequence>NCSRYCILRIPILYGPTENMSESAVTILVTQLQDHSLKELFLDDGAIRYPTLTTDAARALQFLIKKESMGIYHYTAEEPFTKYGMAVLMASILKITGKRIYPDPNPGTGAGRPLNSHLNNTKIRRLGFDSYTPFREGIPLVLQKVFL</sequence>
<name>X1IZJ2_9ZZZZ</name>
<dbReference type="GO" id="GO:0006556">
    <property type="term" value="P:S-adenosylmethionine biosynthetic process"/>
    <property type="evidence" value="ECO:0007669"/>
    <property type="project" value="TreeGrafter"/>
</dbReference>
<dbReference type="InterPro" id="IPR029903">
    <property type="entry name" value="RmlD-like-bd"/>
</dbReference>
<dbReference type="PANTHER" id="PTHR10491:SF4">
    <property type="entry name" value="METHIONINE ADENOSYLTRANSFERASE 2 SUBUNIT BETA"/>
    <property type="match status" value="1"/>
</dbReference>
<dbReference type="Gene3D" id="3.40.50.720">
    <property type="entry name" value="NAD(P)-binding Rossmann-like Domain"/>
    <property type="match status" value="1"/>
</dbReference>
<dbReference type="InterPro" id="IPR005913">
    <property type="entry name" value="dTDP_dehydrorham_reduct"/>
</dbReference>
<dbReference type="GO" id="GO:0048269">
    <property type="term" value="C:methionine adenosyltransferase complex"/>
    <property type="evidence" value="ECO:0007669"/>
    <property type="project" value="TreeGrafter"/>
</dbReference>
<dbReference type="SUPFAM" id="SSF51735">
    <property type="entry name" value="NAD(P)-binding Rossmann-fold domains"/>
    <property type="match status" value="1"/>
</dbReference>
<reference evidence="2" key="1">
    <citation type="journal article" date="2014" name="Front. Microbiol.">
        <title>High frequency of phylogenetically diverse reductive dehalogenase-homologous genes in deep subseafloor sedimentary metagenomes.</title>
        <authorList>
            <person name="Kawai M."/>
            <person name="Futagami T."/>
            <person name="Toyoda A."/>
            <person name="Takaki Y."/>
            <person name="Nishi S."/>
            <person name="Hori S."/>
            <person name="Arai W."/>
            <person name="Tsubouchi T."/>
            <person name="Morono Y."/>
            <person name="Uchiyama I."/>
            <person name="Ito T."/>
            <person name="Fujiyama A."/>
            <person name="Inagaki F."/>
            <person name="Takami H."/>
        </authorList>
    </citation>
    <scope>NUCLEOTIDE SEQUENCE</scope>
    <source>
        <strain evidence="2">Expedition CK06-06</strain>
    </source>
</reference>
<feature type="non-terminal residue" evidence="2">
    <location>
        <position position="1"/>
    </location>
</feature>
<dbReference type="PANTHER" id="PTHR10491">
    <property type="entry name" value="DTDP-4-DEHYDRORHAMNOSE REDUCTASE"/>
    <property type="match status" value="1"/>
</dbReference>
<dbReference type="InterPro" id="IPR036291">
    <property type="entry name" value="NAD(P)-bd_dom_sf"/>
</dbReference>
<dbReference type="Pfam" id="PF04321">
    <property type="entry name" value="RmlD_sub_bind"/>
    <property type="match status" value="1"/>
</dbReference>
<feature type="domain" description="RmlD-like substrate binding" evidence="1">
    <location>
        <begin position="2"/>
        <end position="144"/>
    </location>
</feature>
<evidence type="ECO:0000259" key="1">
    <source>
        <dbReference type="Pfam" id="PF04321"/>
    </source>
</evidence>
<dbReference type="AlphaFoldDB" id="X1IZJ2"/>
<accession>X1IZJ2</accession>
<proteinExistence type="predicted"/>
<evidence type="ECO:0000313" key="2">
    <source>
        <dbReference type="EMBL" id="GAH87891.1"/>
    </source>
</evidence>
<dbReference type="GO" id="GO:0048270">
    <property type="term" value="F:methionine adenosyltransferase regulator activity"/>
    <property type="evidence" value="ECO:0007669"/>
    <property type="project" value="TreeGrafter"/>
</dbReference>
<comment type="caution">
    <text evidence="2">The sequence shown here is derived from an EMBL/GenBank/DDBJ whole genome shotgun (WGS) entry which is preliminary data.</text>
</comment>
<organism evidence="2">
    <name type="scientific">marine sediment metagenome</name>
    <dbReference type="NCBI Taxonomy" id="412755"/>
    <lineage>
        <taxon>unclassified sequences</taxon>
        <taxon>metagenomes</taxon>
        <taxon>ecological metagenomes</taxon>
    </lineage>
</organism>
<dbReference type="EMBL" id="BARU01041404">
    <property type="protein sequence ID" value="GAH87891.1"/>
    <property type="molecule type" value="Genomic_DNA"/>
</dbReference>
<protein>
    <recommendedName>
        <fullName evidence="1">RmlD-like substrate binding domain-containing protein</fullName>
    </recommendedName>
</protein>